<dbReference type="AlphaFoldDB" id="A0A928VVQ6"/>
<dbReference type="PANTHER" id="PTHR30404:SF0">
    <property type="entry name" value="N-ACETYLMURAMOYL-L-ALANINE AMIDASE AMIC"/>
    <property type="match status" value="1"/>
</dbReference>
<dbReference type="RefSeq" id="WP_264328261.1">
    <property type="nucleotide sequence ID" value="NZ_JADEXQ010000208.1"/>
</dbReference>
<accession>A0A928VVQ6</accession>
<organism evidence="3 4">
    <name type="scientific">Romeriopsis navalis LEGE 11480</name>
    <dbReference type="NCBI Taxonomy" id="2777977"/>
    <lineage>
        <taxon>Bacteria</taxon>
        <taxon>Bacillati</taxon>
        <taxon>Cyanobacteriota</taxon>
        <taxon>Cyanophyceae</taxon>
        <taxon>Leptolyngbyales</taxon>
        <taxon>Leptolyngbyaceae</taxon>
        <taxon>Romeriopsis</taxon>
        <taxon>Romeriopsis navalis</taxon>
    </lineage>
</organism>
<feature type="domain" description="MurNAc-LAA" evidence="2">
    <location>
        <begin position="57"/>
        <end position="166"/>
    </location>
</feature>
<dbReference type="GO" id="GO:0008745">
    <property type="term" value="F:N-acetylmuramoyl-L-alanine amidase activity"/>
    <property type="evidence" value="ECO:0007669"/>
    <property type="project" value="InterPro"/>
</dbReference>
<name>A0A928VVQ6_9CYAN</name>
<dbReference type="Gene3D" id="3.40.630.40">
    <property type="entry name" value="Zn-dependent exopeptidases"/>
    <property type="match status" value="1"/>
</dbReference>
<sequence length="172" mass="18872">DPGHGGRDPGAVGRGGIFEKEIVLDISRQVAAILAKNGVQAILTRNRDVEVDLQPRVNVAQRANATVFVSIHANAISLARPDVNGIETYYYSSGLRLAKSIHANVLRSADIKDRRVRKARFYVLRRTSMPSVLVETGFVTGAQDAANFNRPAHRRNMAQGIAQGILQYLRGR</sequence>
<dbReference type="SMART" id="SM00646">
    <property type="entry name" value="Ami_3"/>
    <property type="match status" value="1"/>
</dbReference>
<proteinExistence type="predicted"/>
<keyword evidence="1" id="KW-0378">Hydrolase</keyword>
<evidence type="ECO:0000256" key="1">
    <source>
        <dbReference type="ARBA" id="ARBA00022801"/>
    </source>
</evidence>
<dbReference type="SUPFAM" id="SSF53187">
    <property type="entry name" value="Zn-dependent exopeptidases"/>
    <property type="match status" value="1"/>
</dbReference>
<dbReference type="Pfam" id="PF01520">
    <property type="entry name" value="Amidase_3"/>
    <property type="match status" value="1"/>
</dbReference>
<dbReference type="EMBL" id="JADEXQ010000208">
    <property type="protein sequence ID" value="MBE9033460.1"/>
    <property type="molecule type" value="Genomic_DNA"/>
</dbReference>
<feature type="non-terminal residue" evidence="3">
    <location>
        <position position="1"/>
    </location>
</feature>
<reference evidence="3" key="1">
    <citation type="submission" date="2020-10" db="EMBL/GenBank/DDBJ databases">
        <authorList>
            <person name="Castelo-Branco R."/>
            <person name="Eusebio N."/>
            <person name="Adriana R."/>
            <person name="Vieira A."/>
            <person name="Brugerolle De Fraissinette N."/>
            <person name="Rezende De Castro R."/>
            <person name="Schneider M.P."/>
            <person name="Vasconcelos V."/>
            <person name="Leao P.N."/>
        </authorList>
    </citation>
    <scope>NUCLEOTIDE SEQUENCE</scope>
    <source>
        <strain evidence="3">LEGE 11480</strain>
    </source>
</reference>
<dbReference type="InterPro" id="IPR002508">
    <property type="entry name" value="MurNAc-LAA_cat"/>
</dbReference>
<dbReference type="CDD" id="cd02696">
    <property type="entry name" value="MurNAc-LAA"/>
    <property type="match status" value="1"/>
</dbReference>
<protein>
    <submittedName>
        <fullName evidence="3">N-acetylmuramoyl-L-alanine amidase</fullName>
    </submittedName>
</protein>
<dbReference type="GO" id="GO:0009253">
    <property type="term" value="P:peptidoglycan catabolic process"/>
    <property type="evidence" value="ECO:0007669"/>
    <property type="project" value="InterPro"/>
</dbReference>
<dbReference type="InterPro" id="IPR050695">
    <property type="entry name" value="N-acetylmuramoyl_amidase_3"/>
</dbReference>
<keyword evidence="4" id="KW-1185">Reference proteome</keyword>
<comment type="caution">
    <text evidence="3">The sequence shown here is derived from an EMBL/GenBank/DDBJ whole genome shotgun (WGS) entry which is preliminary data.</text>
</comment>
<evidence type="ECO:0000313" key="3">
    <source>
        <dbReference type="EMBL" id="MBE9033460.1"/>
    </source>
</evidence>
<evidence type="ECO:0000313" key="4">
    <source>
        <dbReference type="Proteomes" id="UP000625316"/>
    </source>
</evidence>
<dbReference type="GO" id="GO:0030288">
    <property type="term" value="C:outer membrane-bounded periplasmic space"/>
    <property type="evidence" value="ECO:0007669"/>
    <property type="project" value="TreeGrafter"/>
</dbReference>
<evidence type="ECO:0000259" key="2">
    <source>
        <dbReference type="SMART" id="SM00646"/>
    </source>
</evidence>
<gene>
    <name evidence="3" type="ORF">IQ266_27390</name>
</gene>
<dbReference type="Proteomes" id="UP000625316">
    <property type="component" value="Unassembled WGS sequence"/>
</dbReference>
<dbReference type="PANTHER" id="PTHR30404">
    <property type="entry name" value="N-ACETYLMURAMOYL-L-ALANINE AMIDASE"/>
    <property type="match status" value="1"/>
</dbReference>